<sequence>MPLISNFQLPTSANLLEVPTDKKLFLAFISSADPATGQAWCPDVRAAWPKIEEAFSSEQGPQVGVVEVGQKPEWKDPQNAYRTRWNVNNIPALVRYESVNGEVVETGRLVEGEILDQEKLKQFISSRIFLPTMSAGIPEQRERTHQIISSYFIGPKAGNLQYFQENIETILEELKDARLAYFPNDKPFIPDDVKNKDLYKLIVKNFSEVVKKIAHLMGQQSIPFWSPRYEGHMCTDMTMPALLGYFMTMLYNPNNVTLEASPFTTYAEIKAGEQLCEMFGYDVDPNASPRGWGHITAYGTIANLESIWVGKLQFLAGKFTIENCQGESKVFDEMTAWELLNLRPDTVLGIPQRLYNHHNISNDFLDKVMVDYNIQNISKSELEEEFLETDVINDVKFPFRYMVGKTRHYSWPKGAAIAGLGSDFMSFKTCLDEKRPVYGVVAIMGSTEEGAVDNLKEIVKMRDDFKKMGMSFLLHADAAWGGYFATMLPRGAAAMSTWLSNKTIGLDQYGYGALLGEAAFTSARLSAYWAAIGDENDTPDRMFICVPLNRPSGENGNGYFSTEARKERDLIREKILRKSNDDIAAADEDGKLMELLRELGSDLNINAFALNWFDEHGRLNEDLEEANNLMKRVVDTDFPLTLQTHELYGECAQEFMHRLGVKKMPESLFVLRNVVMSPFPTDMKFIDELMREFKKVVMQEVIVSRERNKRGRQQASFLMQATKREQVIVAADIWHKDDYVSLKRSGKYKQITLESHHNINLEKKIKMLAWKSSGSPTTEQDKKENKGEAEDHTLGEAEPEIPEEETLSYYPHFHDSSDRLDRRLFFLGHIYADGHRRLYTGVTLKRLVKSRPLNLQHRDHDYPQSFTPFYLYGTENQAHISHMMLRAPNASLTADNVHFDQATKDKIKDKLGQGLILGLTDYPEAAMQPIHEPLPEGFLFRKHSTDLRVKVWEDPNMAWAEGPGLLCNLGTAIAEGTMSLGSEVQVDAETVNYDPNGSVPPDPSGWQQEFDAIGSVLNTNWPVELTVREKGLPN</sequence>
<comment type="caution">
    <text evidence="4">The sequence shown here is derived from an EMBL/GenBank/DDBJ whole genome shotgun (WGS) entry which is preliminary data.</text>
</comment>
<keyword evidence="5" id="KW-1185">Reference proteome</keyword>
<dbReference type="InterPro" id="IPR045108">
    <property type="entry name" value="TXNDC17-like"/>
</dbReference>
<dbReference type="InterPro" id="IPR010357">
    <property type="entry name" value="TXNDC17_dom"/>
</dbReference>
<feature type="domain" description="Thioredoxin" evidence="3">
    <location>
        <begin position="20"/>
        <end position="100"/>
    </location>
</feature>
<dbReference type="AlphaFoldDB" id="A0A401KNB1"/>
<dbReference type="EMBL" id="BDHI01000007">
    <property type="protein sequence ID" value="GCB20752.1"/>
    <property type="molecule type" value="Genomic_DNA"/>
</dbReference>
<evidence type="ECO:0000313" key="4">
    <source>
        <dbReference type="EMBL" id="GCB20752.1"/>
    </source>
</evidence>
<reference evidence="4 5" key="1">
    <citation type="submission" date="2016-09" db="EMBL/GenBank/DDBJ databases">
        <title>Aspergillus awamori IFM 58123T.</title>
        <authorList>
            <person name="Kusuya Y."/>
            <person name="Shimizu M."/>
            <person name="Takahashi H."/>
            <person name="Yaguchi T."/>
        </authorList>
    </citation>
    <scope>NUCLEOTIDE SEQUENCE [LARGE SCALE GENOMIC DNA]</scope>
    <source>
        <strain evidence="4 5">IFM 58123</strain>
    </source>
</reference>
<feature type="compositionally biased region" description="Basic and acidic residues" evidence="2">
    <location>
        <begin position="779"/>
        <end position="795"/>
    </location>
</feature>
<dbReference type="PANTHER" id="PTHR12452:SF0">
    <property type="entry name" value="THIOREDOXIN DOMAIN-CONTAINING PROTEIN 17"/>
    <property type="match status" value="1"/>
</dbReference>
<comment type="similarity">
    <text evidence="1">Belongs to the thioredoxin family.</text>
</comment>
<evidence type="ECO:0000256" key="2">
    <source>
        <dbReference type="SAM" id="MobiDB-lite"/>
    </source>
</evidence>
<evidence type="ECO:0000313" key="5">
    <source>
        <dbReference type="Proteomes" id="UP000286921"/>
    </source>
</evidence>
<dbReference type="Gene3D" id="3.40.640.10">
    <property type="entry name" value="Type I PLP-dependent aspartate aminotransferase-like (Major domain)"/>
    <property type="match status" value="1"/>
</dbReference>
<organism evidence="4 5">
    <name type="scientific">Aspergillus awamori</name>
    <name type="common">Black koji mold</name>
    <dbReference type="NCBI Taxonomy" id="105351"/>
    <lineage>
        <taxon>Eukaryota</taxon>
        <taxon>Fungi</taxon>
        <taxon>Dikarya</taxon>
        <taxon>Ascomycota</taxon>
        <taxon>Pezizomycotina</taxon>
        <taxon>Eurotiomycetes</taxon>
        <taxon>Eurotiomycetidae</taxon>
        <taxon>Eurotiales</taxon>
        <taxon>Aspergillaceae</taxon>
        <taxon>Aspergillus</taxon>
    </lineage>
</organism>
<dbReference type="GO" id="GO:0047134">
    <property type="term" value="F:protein-disulfide reductase [NAD(P)H] activity"/>
    <property type="evidence" value="ECO:0007669"/>
    <property type="project" value="InterPro"/>
</dbReference>
<dbReference type="STRING" id="105351.A0A401KNB1"/>
<dbReference type="PANTHER" id="PTHR12452">
    <property type="entry name" value="42-9-9 PROTEIN-RELATED"/>
    <property type="match status" value="1"/>
</dbReference>
<dbReference type="SUPFAM" id="SSF52833">
    <property type="entry name" value="Thioredoxin-like"/>
    <property type="match status" value="1"/>
</dbReference>
<evidence type="ECO:0000259" key="3">
    <source>
        <dbReference type="Pfam" id="PF06110"/>
    </source>
</evidence>
<protein>
    <submittedName>
        <fullName evidence="4">Thioredoxin domain-containing protein C21C3.12c</fullName>
    </submittedName>
</protein>
<feature type="region of interest" description="Disordered" evidence="2">
    <location>
        <begin position="772"/>
        <end position="801"/>
    </location>
</feature>
<proteinExistence type="inferred from homology"/>
<dbReference type="GO" id="GO:0005829">
    <property type="term" value="C:cytosol"/>
    <property type="evidence" value="ECO:0007669"/>
    <property type="project" value="TreeGrafter"/>
</dbReference>
<evidence type="ECO:0000256" key="1">
    <source>
        <dbReference type="ARBA" id="ARBA00008987"/>
    </source>
</evidence>
<dbReference type="Pfam" id="PF06110">
    <property type="entry name" value="TXD17-like_Trx"/>
    <property type="match status" value="1"/>
</dbReference>
<name>A0A401KNB1_ASPAW</name>
<dbReference type="Gene3D" id="3.40.30.10">
    <property type="entry name" value="Glutaredoxin"/>
    <property type="match status" value="1"/>
</dbReference>
<dbReference type="InterPro" id="IPR036249">
    <property type="entry name" value="Thioredoxin-like_sf"/>
</dbReference>
<dbReference type="SUPFAM" id="SSF53383">
    <property type="entry name" value="PLP-dependent transferases"/>
    <property type="match status" value="1"/>
</dbReference>
<dbReference type="Proteomes" id="UP000286921">
    <property type="component" value="Unassembled WGS sequence"/>
</dbReference>
<dbReference type="InterPro" id="IPR015424">
    <property type="entry name" value="PyrdxlP-dep_Trfase"/>
</dbReference>
<dbReference type="InterPro" id="IPR015421">
    <property type="entry name" value="PyrdxlP-dep_Trfase_major"/>
</dbReference>
<gene>
    <name evidence="4" type="ORF">AAWM_03637</name>
</gene>
<accession>A0A401KNB1</accession>